<keyword evidence="7" id="KW-1185">Reference proteome</keyword>
<reference evidence="6 7" key="1">
    <citation type="submission" date="2023-08" db="EMBL/GenBank/DDBJ databases">
        <title>Rhodoferax potami sp. nov. and Rhodoferax mekongensis sp. nov., isolated from the Mekong River in Thailand.</title>
        <authorList>
            <person name="Kitikhun S."/>
            <person name="Charoenyingcharoen P."/>
            <person name="Siriarchawattana P."/>
            <person name="Likhitrattanapisal S."/>
            <person name="Nilsakha T."/>
            <person name="Chanpet A."/>
            <person name="Rattanawaree P."/>
            <person name="Ingsriswang S."/>
        </authorList>
    </citation>
    <scope>NUCLEOTIDE SEQUENCE [LARGE SCALE GENOMIC DNA]</scope>
    <source>
        <strain evidence="6 7">TBRC 17660</strain>
    </source>
</reference>
<keyword evidence="2" id="KW-0997">Cell inner membrane</keyword>
<accession>A0ABU3KMM8</accession>
<dbReference type="Gene3D" id="2.60.450.10">
    <property type="entry name" value="Lipopolysaccharide (LPS) transport protein A like domain"/>
    <property type="match status" value="1"/>
</dbReference>
<keyword evidence="5" id="KW-0472">Membrane</keyword>
<comment type="caution">
    <text evidence="6">The sequence shown here is derived from an EMBL/GenBank/DDBJ whole genome shotgun (WGS) entry which is preliminary data.</text>
</comment>
<evidence type="ECO:0000313" key="6">
    <source>
        <dbReference type="EMBL" id="MDT7518982.1"/>
    </source>
</evidence>
<keyword evidence="3" id="KW-0812">Transmembrane</keyword>
<dbReference type="EMBL" id="JAVBIK010000001">
    <property type="protein sequence ID" value="MDT7518982.1"/>
    <property type="molecule type" value="Genomic_DNA"/>
</dbReference>
<evidence type="ECO:0000256" key="3">
    <source>
        <dbReference type="ARBA" id="ARBA00022692"/>
    </source>
</evidence>
<dbReference type="RefSeq" id="WP_313874693.1">
    <property type="nucleotide sequence ID" value="NZ_JAVBIK010000001.1"/>
</dbReference>
<proteinExistence type="predicted"/>
<protein>
    <submittedName>
        <fullName evidence="6">LPS export ABC transporter periplasmic protein LptC</fullName>
    </submittedName>
</protein>
<evidence type="ECO:0000313" key="7">
    <source>
        <dbReference type="Proteomes" id="UP001321700"/>
    </source>
</evidence>
<evidence type="ECO:0000256" key="4">
    <source>
        <dbReference type="ARBA" id="ARBA00022989"/>
    </source>
</evidence>
<gene>
    <name evidence="6" type="primary">lptC</name>
    <name evidence="6" type="ORF">RAE19_09705</name>
</gene>
<dbReference type="Pfam" id="PF06835">
    <property type="entry name" value="LptC"/>
    <property type="match status" value="1"/>
</dbReference>
<dbReference type="Proteomes" id="UP001321700">
    <property type="component" value="Unassembled WGS sequence"/>
</dbReference>
<dbReference type="InterPro" id="IPR026265">
    <property type="entry name" value="LptC"/>
</dbReference>
<name>A0ABU3KMM8_9BURK</name>
<keyword evidence="1" id="KW-1003">Cell membrane</keyword>
<dbReference type="InterPro" id="IPR052363">
    <property type="entry name" value="LPS_export_LptC"/>
</dbReference>
<evidence type="ECO:0000256" key="5">
    <source>
        <dbReference type="ARBA" id="ARBA00023136"/>
    </source>
</evidence>
<keyword evidence="4" id="KW-1133">Transmembrane helix</keyword>
<evidence type="ECO:0000256" key="2">
    <source>
        <dbReference type="ARBA" id="ARBA00022519"/>
    </source>
</evidence>
<dbReference type="PANTHER" id="PTHR37481">
    <property type="entry name" value="LIPOPOLYSACCHARIDE EXPORT SYSTEM PROTEIN LPTC"/>
    <property type="match status" value="1"/>
</dbReference>
<dbReference type="InterPro" id="IPR010664">
    <property type="entry name" value="LipoPS_assembly_LptC-rel"/>
</dbReference>
<dbReference type="PANTHER" id="PTHR37481:SF1">
    <property type="entry name" value="LIPOPOLYSACCHARIDE EXPORT SYSTEM PROTEIN LPTC"/>
    <property type="match status" value="1"/>
</dbReference>
<sequence>MLYLPVLVMGVLALGTYWLVRSTPVSGPQVPERVRGHEPDYFMHGFKVKTFDATGRLRSEVAGDVAKHYPDTKWMEIDAIRIRSFDASGRLTTATANKGLANEDGSEVQLMGNAVVVREAVTAAGSAPAQPRAEYRGEFLHAFMDTEQVKSHKPVELRRGQDVFTADSLDFDNVQQTMLLQGRVRGTLIPSKR</sequence>
<organism evidence="6 7">
    <name type="scientific">Rhodoferax potami</name>
    <dbReference type="NCBI Taxonomy" id="3068338"/>
    <lineage>
        <taxon>Bacteria</taxon>
        <taxon>Pseudomonadati</taxon>
        <taxon>Pseudomonadota</taxon>
        <taxon>Betaproteobacteria</taxon>
        <taxon>Burkholderiales</taxon>
        <taxon>Comamonadaceae</taxon>
        <taxon>Rhodoferax</taxon>
    </lineage>
</organism>
<evidence type="ECO:0000256" key="1">
    <source>
        <dbReference type="ARBA" id="ARBA00022475"/>
    </source>
</evidence>
<dbReference type="NCBIfam" id="TIGR04409">
    <property type="entry name" value="LptC_YrbK"/>
    <property type="match status" value="1"/>
</dbReference>